<protein>
    <submittedName>
        <fullName evidence="1">Uncharacterized protein</fullName>
    </submittedName>
</protein>
<proteinExistence type="predicted"/>
<comment type="caution">
    <text evidence="1">The sequence shown here is derived from an EMBL/GenBank/DDBJ whole genome shotgun (WGS) entry which is preliminary data.</text>
</comment>
<gene>
    <name evidence="1" type="ORF">B0T15DRAFT_241434</name>
</gene>
<name>A0AAJ0GQW7_9PEZI</name>
<dbReference type="GeneID" id="87881897"/>
<organism evidence="1 2">
    <name type="scientific">Chaetomium strumarium</name>
    <dbReference type="NCBI Taxonomy" id="1170767"/>
    <lineage>
        <taxon>Eukaryota</taxon>
        <taxon>Fungi</taxon>
        <taxon>Dikarya</taxon>
        <taxon>Ascomycota</taxon>
        <taxon>Pezizomycotina</taxon>
        <taxon>Sordariomycetes</taxon>
        <taxon>Sordariomycetidae</taxon>
        <taxon>Sordariales</taxon>
        <taxon>Chaetomiaceae</taxon>
        <taxon>Chaetomium</taxon>
    </lineage>
</organism>
<dbReference type="Proteomes" id="UP001273166">
    <property type="component" value="Unassembled WGS sequence"/>
</dbReference>
<keyword evidence="2" id="KW-1185">Reference proteome</keyword>
<evidence type="ECO:0000313" key="2">
    <source>
        <dbReference type="Proteomes" id="UP001273166"/>
    </source>
</evidence>
<sequence length="79" mass="8772">MSIATGGLRDYGEGNAFFGEKSGISMRDLTVDDIRDCLRPLPDEEIHPLLPENGNITVAIDDVASFYVKRTAWSTHLDF</sequence>
<evidence type="ECO:0000313" key="1">
    <source>
        <dbReference type="EMBL" id="KAK3304431.1"/>
    </source>
</evidence>
<dbReference type="RefSeq" id="XP_062720211.1">
    <property type="nucleotide sequence ID" value="XM_062863068.1"/>
</dbReference>
<dbReference type="AlphaFoldDB" id="A0AAJ0GQW7"/>
<reference evidence="1" key="1">
    <citation type="journal article" date="2023" name="Mol. Phylogenet. Evol.">
        <title>Genome-scale phylogeny and comparative genomics of the fungal order Sordariales.</title>
        <authorList>
            <person name="Hensen N."/>
            <person name="Bonometti L."/>
            <person name="Westerberg I."/>
            <person name="Brannstrom I.O."/>
            <person name="Guillou S."/>
            <person name="Cros-Aarteil S."/>
            <person name="Calhoun S."/>
            <person name="Haridas S."/>
            <person name="Kuo A."/>
            <person name="Mondo S."/>
            <person name="Pangilinan J."/>
            <person name="Riley R."/>
            <person name="LaButti K."/>
            <person name="Andreopoulos B."/>
            <person name="Lipzen A."/>
            <person name="Chen C."/>
            <person name="Yan M."/>
            <person name="Daum C."/>
            <person name="Ng V."/>
            <person name="Clum A."/>
            <person name="Steindorff A."/>
            <person name="Ohm R.A."/>
            <person name="Martin F."/>
            <person name="Silar P."/>
            <person name="Natvig D.O."/>
            <person name="Lalanne C."/>
            <person name="Gautier V."/>
            <person name="Ament-Velasquez S.L."/>
            <person name="Kruys A."/>
            <person name="Hutchinson M.I."/>
            <person name="Powell A.J."/>
            <person name="Barry K."/>
            <person name="Miller A.N."/>
            <person name="Grigoriev I.V."/>
            <person name="Debuchy R."/>
            <person name="Gladieux P."/>
            <person name="Hiltunen Thoren M."/>
            <person name="Johannesson H."/>
        </authorList>
    </citation>
    <scope>NUCLEOTIDE SEQUENCE</scope>
    <source>
        <strain evidence="1">CBS 333.67</strain>
    </source>
</reference>
<dbReference type="EMBL" id="JAUDZG010000005">
    <property type="protein sequence ID" value="KAK3304431.1"/>
    <property type="molecule type" value="Genomic_DNA"/>
</dbReference>
<accession>A0AAJ0GQW7</accession>
<reference evidence="1" key="2">
    <citation type="submission" date="2023-06" db="EMBL/GenBank/DDBJ databases">
        <authorList>
            <consortium name="Lawrence Berkeley National Laboratory"/>
            <person name="Mondo S.J."/>
            <person name="Hensen N."/>
            <person name="Bonometti L."/>
            <person name="Westerberg I."/>
            <person name="Brannstrom I.O."/>
            <person name="Guillou S."/>
            <person name="Cros-Aarteil S."/>
            <person name="Calhoun S."/>
            <person name="Haridas S."/>
            <person name="Kuo A."/>
            <person name="Pangilinan J."/>
            <person name="Riley R."/>
            <person name="Labutti K."/>
            <person name="Andreopoulos B."/>
            <person name="Lipzen A."/>
            <person name="Chen C."/>
            <person name="Yanf M."/>
            <person name="Daum C."/>
            <person name="Ng V."/>
            <person name="Clum A."/>
            <person name="Steindorff A."/>
            <person name="Ohm R."/>
            <person name="Martin F."/>
            <person name="Silar P."/>
            <person name="Natvig D."/>
            <person name="Lalanne C."/>
            <person name="Gautier V."/>
            <person name="Ament-Velasquez S.L."/>
            <person name="Kruys A."/>
            <person name="Hutchinson M.I."/>
            <person name="Powell A.J."/>
            <person name="Barry K."/>
            <person name="Miller A.N."/>
            <person name="Grigoriev I.V."/>
            <person name="Debuchy R."/>
            <person name="Gladieux P."/>
            <person name="Thoren M.H."/>
            <person name="Johannesson H."/>
        </authorList>
    </citation>
    <scope>NUCLEOTIDE SEQUENCE</scope>
    <source>
        <strain evidence="1">CBS 333.67</strain>
    </source>
</reference>